<evidence type="ECO:0000313" key="1">
    <source>
        <dbReference type="EMBL" id="QEU71286.1"/>
    </source>
</evidence>
<proteinExistence type="predicted"/>
<dbReference type="KEGG" id="snk:CP967_04340"/>
<reference evidence="1 2" key="1">
    <citation type="submission" date="2017-09" db="EMBL/GenBank/DDBJ databases">
        <authorList>
            <person name="Lee N."/>
            <person name="Cho B.-K."/>
        </authorList>
    </citation>
    <scope>NUCLEOTIDE SEQUENCE [LARGE SCALE GENOMIC DNA]</scope>
    <source>
        <strain evidence="1 2">ATCC 12769</strain>
    </source>
</reference>
<sequence length="244" mass="24444">MAADITAEMFLKAFNSVGGDSSAAARAVTNYKTLSGWRASQIAQAAAAGAAAMAIPVAHIATLAADFAVLLRKMAVCAWGIGYKLGAVVEAEEDLAIILGLWSGAVERDALSVTAAASGGAAGLIALNAAYPTFAQAVMTQVLTQGGHTVVTAVAGKVAGKGGGKMAAKLTKPLLQMKAHAIALKFSVMLGSKAVTGIVPFLGAVAGGAINAHFVNKFADAAETYYRAKLAYPGGPAGDARVPV</sequence>
<dbReference type="OrthoDB" id="9429702at2"/>
<organism evidence="1 2">
    <name type="scientific">Streptomyces nitrosporeus</name>
    <dbReference type="NCBI Taxonomy" id="28894"/>
    <lineage>
        <taxon>Bacteria</taxon>
        <taxon>Bacillati</taxon>
        <taxon>Actinomycetota</taxon>
        <taxon>Actinomycetes</taxon>
        <taxon>Kitasatosporales</taxon>
        <taxon>Streptomycetaceae</taxon>
        <taxon>Streptomyces</taxon>
    </lineage>
</organism>
<evidence type="ECO:0000313" key="2">
    <source>
        <dbReference type="Proteomes" id="UP000326178"/>
    </source>
</evidence>
<evidence type="ECO:0008006" key="3">
    <source>
        <dbReference type="Google" id="ProtNLM"/>
    </source>
</evidence>
<dbReference type="RefSeq" id="WP_150486651.1">
    <property type="nucleotide sequence ID" value="NZ_BMUV01000007.1"/>
</dbReference>
<gene>
    <name evidence="1" type="ORF">CP967_04340</name>
</gene>
<keyword evidence="2" id="KW-1185">Reference proteome</keyword>
<dbReference type="Proteomes" id="UP000326178">
    <property type="component" value="Chromosome"/>
</dbReference>
<dbReference type="AlphaFoldDB" id="A0A5J6F5J1"/>
<protein>
    <recommendedName>
        <fullName evidence="3">EcsC family protein</fullName>
    </recommendedName>
</protein>
<dbReference type="EMBL" id="CP023702">
    <property type="protein sequence ID" value="QEU71286.1"/>
    <property type="molecule type" value="Genomic_DNA"/>
</dbReference>
<name>A0A5J6F5J1_9ACTN</name>
<accession>A0A5J6F5J1</accession>